<reference evidence="2" key="1">
    <citation type="submission" date="2022-11" db="UniProtKB">
        <authorList>
            <consortium name="WormBaseParasite"/>
        </authorList>
    </citation>
    <scope>IDENTIFICATION</scope>
</reference>
<evidence type="ECO:0000313" key="2">
    <source>
        <dbReference type="WBParaSite" id="nRc.2.0.1.t29878-RA"/>
    </source>
</evidence>
<dbReference type="InterPro" id="IPR017850">
    <property type="entry name" value="Alkaline_phosphatase_core_sf"/>
</dbReference>
<dbReference type="Gene3D" id="3.40.720.10">
    <property type="entry name" value="Alkaline Phosphatase, subunit A"/>
    <property type="match status" value="1"/>
</dbReference>
<protein>
    <submittedName>
        <fullName evidence="2">Alkaline phosphatase</fullName>
    </submittedName>
</protein>
<keyword evidence="1" id="KW-1185">Reference proteome</keyword>
<name>A0A915JUV7_ROMCU</name>
<dbReference type="WBParaSite" id="nRc.2.0.1.t29878-RA">
    <property type="protein sequence ID" value="nRc.2.0.1.t29878-RA"/>
    <property type="gene ID" value="nRc.2.0.1.g29878"/>
</dbReference>
<accession>A0A915JUV7</accession>
<organism evidence="1 2">
    <name type="scientific">Romanomermis culicivorax</name>
    <name type="common">Nematode worm</name>
    <dbReference type="NCBI Taxonomy" id="13658"/>
    <lineage>
        <taxon>Eukaryota</taxon>
        <taxon>Metazoa</taxon>
        <taxon>Ecdysozoa</taxon>
        <taxon>Nematoda</taxon>
        <taxon>Enoplea</taxon>
        <taxon>Dorylaimia</taxon>
        <taxon>Mermithida</taxon>
        <taxon>Mermithoidea</taxon>
        <taxon>Mermithidae</taxon>
        <taxon>Romanomermis</taxon>
    </lineage>
</organism>
<evidence type="ECO:0000313" key="1">
    <source>
        <dbReference type="Proteomes" id="UP000887565"/>
    </source>
</evidence>
<proteinExistence type="predicted"/>
<sequence length="158" mass="17623">MSDSPMSYPQLSDSQNCSNGNSVTWEFAHLGIVNVRIGHLGIAHLGTAHMRIHLDEINDLSVLIETINQNQNLSENTPIFGIQLQFMNTHLYVQFLIINVLCNVGAVTENDIKDYFRKHAADKILKSETDHNKPQSTKAKNVILFIGDGMGSTTEEND</sequence>
<dbReference type="Proteomes" id="UP000887565">
    <property type="component" value="Unplaced"/>
</dbReference>
<dbReference type="AlphaFoldDB" id="A0A915JUV7"/>
<dbReference type="SUPFAM" id="SSF53649">
    <property type="entry name" value="Alkaline phosphatase-like"/>
    <property type="match status" value="1"/>
</dbReference>